<accession>A0A914S3H2</accession>
<dbReference type="AlphaFoldDB" id="A0A914S3H2"/>
<dbReference type="WBParaSite" id="PEQ_0001314801-mRNA-1">
    <property type="protein sequence ID" value="PEQ_0001314801-mRNA-1"/>
    <property type="gene ID" value="PEQ_0001314801"/>
</dbReference>
<dbReference type="Proteomes" id="UP000887564">
    <property type="component" value="Unplaced"/>
</dbReference>
<keyword evidence="1" id="KW-0732">Signal</keyword>
<reference evidence="3" key="1">
    <citation type="submission" date="2022-11" db="UniProtKB">
        <authorList>
            <consortium name="WormBaseParasite"/>
        </authorList>
    </citation>
    <scope>IDENTIFICATION</scope>
</reference>
<protein>
    <submittedName>
        <fullName evidence="3">Uncharacterized protein</fullName>
    </submittedName>
</protein>
<evidence type="ECO:0000256" key="1">
    <source>
        <dbReference type="SAM" id="SignalP"/>
    </source>
</evidence>
<feature type="signal peptide" evidence="1">
    <location>
        <begin position="1"/>
        <end position="24"/>
    </location>
</feature>
<keyword evidence="2" id="KW-1185">Reference proteome</keyword>
<feature type="chain" id="PRO_5037471869" evidence="1">
    <location>
        <begin position="25"/>
        <end position="103"/>
    </location>
</feature>
<evidence type="ECO:0000313" key="2">
    <source>
        <dbReference type="Proteomes" id="UP000887564"/>
    </source>
</evidence>
<evidence type="ECO:0000313" key="3">
    <source>
        <dbReference type="WBParaSite" id="PEQ_0001314801-mRNA-1"/>
    </source>
</evidence>
<sequence>MWFISRNWQMQANLFTLLLQVSRSAKFERNSSKDEKLKGPTVASAPSVELEDYRTPKPVVSDIKNGKSFDFGGAGANALNASDNNALIKVRVYEKNKQTIFLF</sequence>
<organism evidence="2 3">
    <name type="scientific">Parascaris equorum</name>
    <name type="common">Equine roundworm</name>
    <dbReference type="NCBI Taxonomy" id="6256"/>
    <lineage>
        <taxon>Eukaryota</taxon>
        <taxon>Metazoa</taxon>
        <taxon>Ecdysozoa</taxon>
        <taxon>Nematoda</taxon>
        <taxon>Chromadorea</taxon>
        <taxon>Rhabditida</taxon>
        <taxon>Spirurina</taxon>
        <taxon>Ascaridomorpha</taxon>
        <taxon>Ascaridoidea</taxon>
        <taxon>Ascarididae</taxon>
        <taxon>Parascaris</taxon>
    </lineage>
</organism>
<proteinExistence type="predicted"/>
<name>A0A914S3H2_PAREQ</name>